<dbReference type="GO" id="GO:0016829">
    <property type="term" value="F:lyase activity"/>
    <property type="evidence" value="ECO:0007669"/>
    <property type="project" value="UniProtKB-KW"/>
</dbReference>
<reference evidence="6 7" key="1">
    <citation type="submission" date="2023-10" db="EMBL/GenBank/DDBJ databases">
        <title>Characterization of rhizosphere-enriched actinobacteria from wheat plants lab-grown on chernevaya soil.</title>
        <authorList>
            <person name="Tikhonova E.N."/>
            <person name="Konopkin A."/>
            <person name="Kravchenko I.K."/>
        </authorList>
    </citation>
    <scope>NUCLEOTIDE SEQUENCE [LARGE SCALE GENOMIC DNA]</scope>
    <source>
        <strain evidence="6 7">RR29</strain>
    </source>
</reference>
<dbReference type="Gene3D" id="3.20.20.60">
    <property type="entry name" value="Phosphoenolpyruvate-binding domains"/>
    <property type="match status" value="1"/>
</dbReference>
<accession>A0ABU4F3S1</accession>
<name>A0ABU4F3S1_9ACTN</name>
<dbReference type="InterPro" id="IPR040442">
    <property type="entry name" value="Pyrv_kinase-like_dom_sf"/>
</dbReference>
<sequence>MGRRLPPRRPRHVGVRPDRGRRGVENVRAITAVPGLDGLVFGPFDLAMALGLDGDMSHPDIEKMRSDVVDATRDAGIEYVSIVGFGTGGSLEGIAASGSRIVNVTGDRGFFHTALKSSLAGTRNGLDAITSGATT</sequence>
<dbReference type="InterPro" id="IPR015813">
    <property type="entry name" value="Pyrv/PenolPyrv_kinase-like_dom"/>
</dbReference>
<evidence type="ECO:0000313" key="6">
    <source>
        <dbReference type="EMBL" id="MDV7214628.1"/>
    </source>
</evidence>
<keyword evidence="3 6" id="KW-0456">Lyase</keyword>
<comment type="similarity">
    <text evidence="1">Belongs to the HpcH/HpaI aldolase family.</text>
</comment>
<feature type="compositionally biased region" description="Basic residues" evidence="4">
    <location>
        <begin position="1"/>
        <end position="14"/>
    </location>
</feature>
<organism evidence="6 7">
    <name type="scientific">Streptomyces prunicolor</name>
    <dbReference type="NCBI Taxonomy" id="67348"/>
    <lineage>
        <taxon>Bacteria</taxon>
        <taxon>Bacillati</taxon>
        <taxon>Actinomycetota</taxon>
        <taxon>Actinomycetes</taxon>
        <taxon>Kitasatosporales</taxon>
        <taxon>Streptomycetaceae</taxon>
        <taxon>Streptomyces</taxon>
    </lineage>
</organism>
<keyword evidence="2" id="KW-0479">Metal-binding</keyword>
<feature type="domain" description="HpcH/HpaI aldolase/citrate lyase" evidence="5">
    <location>
        <begin position="22"/>
        <end position="107"/>
    </location>
</feature>
<dbReference type="PANTHER" id="PTHR30502">
    <property type="entry name" value="2-KETO-3-DEOXY-L-RHAMNONATE ALDOLASE"/>
    <property type="match status" value="1"/>
</dbReference>
<dbReference type="InterPro" id="IPR050251">
    <property type="entry name" value="HpcH-HpaI_aldolase"/>
</dbReference>
<feature type="region of interest" description="Disordered" evidence="4">
    <location>
        <begin position="1"/>
        <end position="20"/>
    </location>
</feature>
<evidence type="ECO:0000256" key="4">
    <source>
        <dbReference type="SAM" id="MobiDB-lite"/>
    </source>
</evidence>
<evidence type="ECO:0000313" key="7">
    <source>
        <dbReference type="Proteomes" id="UP001187346"/>
    </source>
</evidence>
<dbReference type="PANTHER" id="PTHR30502:SF0">
    <property type="entry name" value="PHOSPHOENOLPYRUVATE CARBOXYLASE FAMILY PROTEIN"/>
    <property type="match status" value="1"/>
</dbReference>
<gene>
    <name evidence="6" type="ORF">R5A26_01545</name>
</gene>
<dbReference type="SUPFAM" id="SSF51621">
    <property type="entry name" value="Phosphoenolpyruvate/pyruvate domain"/>
    <property type="match status" value="1"/>
</dbReference>
<dbReference type="Proteomes" id="UP001187346">
    <property type="component" value="Unassembled WGS sequence"/>
</dbReference>
<dbReference type="RefSeq" id="WP_317769788.1">
    <property type="nucleotide sequence ID" value="NZ_JAWMAJ010000003.1"/>
</dbReference>
<keyword evidence="7" id="KW-1185">Reference proteome</keyword>
<evidence type="ECO:0000256" key="1">
    <source>
        <dbReference type="ARBA" id="ARBA00005568"/>
    </source>
</evidence>
<proteinExistence type="inferred from homology"/>
<evidence type="ECO:0000256" key="2">
    <source>
        <dbReference type="ARBA" id="ARBA00022723"/>
    </source>
</evidence>
<dbReference type="EMBL" id="JAWMAJ010000003">
    <property type="protein sequence ID" value="MDV7214628.1"/>
    <property type="molecule type" value="Genomic_DNA"/>
</dbReference>
<dbReference type="InterPro" id="IPR005000">
    <property type="entry name" value="Aldolase/citrate-lyase_domain"/>
</dbReference>
<comment type="caution">
    <text evidence="6">The sequence shown here is derived from an EMBL/GenBank/DDBJ whole genome shotgun (WGS) entry which is preliminary data.</text>
</comment>
<dbReference type="Pfam" id="PF03328">
    <property type="entry name" value="HpcH_HpaI"/>
    <property type="match status" value="1"/>
</dbReference>
<evidence type="ECO:0000259" key="5">
    <source>
        <dbReference type="Pfam" id="PF03328"/>
    </source>
</evidence>
<protein>
    <submittedName>
        <fullName evidence="6">Aldolase/citrate lyase family protein</fullName>
    </submittedName>
</protein>
<evidence type="ECO:0000256" key="3">
    <source>
        <dbReference type="ARBA" id="ARBA00023239"/>
    </source>
</evidence>